<dbReference type="InterPro" id="IPR007835">
    <property type="entry name" value="MOFRL"/>
</dbReference>
<evidence type="ECO:0000256" key="2">
    <source>
        <dbReference type="ARBA" id="ARBA00005393"/>
    </source>
</evidence>
<evidence type="ECO:0000313" key="11">
    <source>
        <dbReference type="EMBL" id="KAH3820524.1"/>
    </source>
</evidence>
<dbReference type="Gene3D" id="3.40.50.10180">
    <property type="entry name" value="Glycerate kinase, MOFRL-like N-terminal domain"/>
    <property type="match status" value="1"/>
</dbReference>
<sequence length="605" mass="65511">MRLQICKPSWYISVWKNRSLWNIRGQCVSSFTHLEESTSISIQTRFVIGRKPNVWNSRVCTKGGLHLIQKRAMSSVNIDVTGVSDVSLIRRDACDIFTAAVASVYPPQMVKNAIKVSPDGNQLTVDGHNYALKQNVYVVGFGKAVSGMAAALDQLIGKHIVDGIISIPYGTFELFTSIGKSDLCVKPDSKIRVFQGARYNMPDEDSHKAATAIHELAKSLTEKHILIVLISGGGSSLLPSPIPPVTLDEAIKMTRVISEVGGSIGELNILRQNVEVLKGGGLAMVARPAQVLSLILSDVIEDKLEIISSGPTTPLLSSARQCLQILERLNVKDKVPRSVVELLMRSASDKKSQQEGQQQHNLSYESQWKHVQNVIIGSNTIATEAARNQASRHGYVPVVLTNTLQGEASRVAGMFVMLAKYIMLSYGNMAPDKGKGQLVEAELELIKDGLKKSDLQRVIAAVSQAQNSHSGLCVICGGETTVMVKGSGKGGRNQEMALTFSLGLKNMIEGTASHPTHKQFSSFHVEFLSAGTDGQDGPTDAAGAVVNKRLVQFANGHGLDASAFLKNNDSYTFFKSLKDDSLLETGLTGTNVMDIQLLIIKFLSK</sequence>
<evidence type="ECO:0000259" key="10">
    <source>
        <dbReference type="Pfam" id="PF13660"/>
    </source>
</evidence>
<name>A0A9D4GNQ0_DREPO</name>
<dbReference type="SUPFAM" id="SSF82544">
    <property type="entry name" value="GckA/TtuD-like"/>
    <property type="match status" value="1"/>
</dbReference>
<keyword evidence="8" id="KW-0067">ATP-binding</keyword>
<evidence type="ECO:0000256" key="3">
    <source>
        <dbReference type="ARBA" id="ARBA00012101"/>
    </source>
</evidence>
<evidence type="ECO:0000259" key="9">
    <source>
        <dbReference type="Pfam" id="PF05161"/>
    </source>
</evidence>
<dbReference type="InterPro" id="IPR025286">
    <property type="entry name" value="MOFRL_assoc_dom"/>
</dbReference>
<dbReference type="EC" id="2.7.1.31" evidence="3"/>
<feature type="domain" description="MOFRL-associated" evidence="10">
    <location>
        <begin position="93"/>
        <end position="343"/>
    </location>
</feature>
<dbReference type="InterPro" id="IPR039760">
    <property type="entry name" value="MOFRL_protein"/>
</dbReference>
<keyword evidence="12" id="KW-1185">Reference proteome</keyword>
<keyword evidence="6" id="KW-0547">Nucleotide-binding</keyword>
<evidence type="ECO:0000256" key="6">
    <source>
        <dbReference type="ARBA" id="ARBA00022741"/>
    </source>
</evidence>
<evidence type="ECO:0000313" key="12">
    <source>
        <dbReference type="Proteomes" id="UP000828390"/>
    </source>
</evidence>
<dbReference type="Gene3D" id="3.40.1480.10">
    <property type="entry name" value="MOFRL domain"/>
    <property type="match status" value="1"/>
</dbReference>
<dbReference type="Pfam" id="PF13660">
    <property type="entry name" value="DUF4147"/>
    <property type="match status" value="1"/>
</dbReference>
<keyword evidence="5" id="KW-0808">Transferase</keyword>
<dbReference type="PANTHER" id="PTHR12227:SF0">
    <property type="entry name" value="GLYCERATE KINASE"/>
    <property type="match status" value="1"/>
</dbReference>
<organism evidence="11 12">
    <name type="scientific">Dreissena polymorpha</name>
    <name type="common">Zebra mussel</name>
    <name type="synonym">Mytilus polymorpha</name>
    <dbReference type="NCBI Taxonomy" id="45954"/>
    <lineage>
        <taxon>Eukaryota</taxon>
        <taxon>Metazoa</taxon>
        <taxon>Spiralia</taxon>
        <taxon>Lophotrochozoa</taxon>
        <taxon>Mollusca</taxon>
        <taxon>Bivalvia</taxon>
        <taxon>Autobranchia</taxon>
        <taxon>Heteroconchia</taxon>
        <taxon>Euheterodonta</taxon>
        <taxon>Imparidentia</taxon>
        <taxon>Neoheterodontei</taxon>
        <taxon>Myida</taxon>
        <taxon>Dreissenoidea</taxon>
        <taxon>Dreissenidae</taxon>
        <taxon>Dreissena</taxon>
    </lineage>
</organism>
<evidence type="ECO:0000256" key="1">
    <source>
        <dbReference type="ARBA" id="ARBA00000694"/>
    </source>
</evidence>
<comment type="similarity">
    <text evidence="2">Belongs to the glycerate kinase type-2 family.</text>
</comment>
<gene>
    <name evidence="11" type="ORF">DPMN_122268</name>
</gene>
<evidence type="ECO:0000256" key="4">
    <source>
        <dbReference type="ARBA" id="ARBA00020720"/>
    </source>
</evidence>
<dbReference type="AlphaFoldDB" id="A0A9D4GNQ0"/>
<dbReference type="EMBL" id="JAIWYP010000005">
    <property type="protein sequence ID" value="KAH3820524.1"/>
    <property type="molecule type" value="Genomic_DNA"/>
</dbReference>
<reference evidence="11" key="2">
    <citation type="submission" date="2020-11" db="EMBL/GenBank/DDBJ databases">
        <authorList>
            <person name="McCartney M.A."/>
            <person name="Auch B."/>
            <person name="Kono T."/>
            <person name="Mallez S."/>
            <person name="Becker A."/>
            <person name="Gohl D.M."/>
            <person name="Silverstein K.A.T."/>
            <person name="Koren S."/>
            <person name="Bechman K.B."/>
            <person name="Herman A."/>
            <person name="Abrahante J.E."/>
            <person name="Garbe J."/>
        </authorList>
    </citation>
    <scope>NUCLEOTIDE SEQUENCE</scope>
    <source>
        <strain evidence="11">Duluth1</strain>
        <tissue evidence="11">Whole animal</tissue>
    </source>
</reference>
<reference evidence="11" key="1">
    <citation type="journal article" date="2019" name="bioRxiv">
        <title>The Genome of the Zebra Mussel, Dreissena polymorpha: A Resource for Invasive Species Research.</title>
        <authorList>
            <person name="McCartney M.A."/>
            <person name="Auch B."/>
            <person name="Kono T."/>
            <person name="Mallez S."/>
            <person name="Zhang Y."/>
            <person name="Obille A."/>
            <person name="Becker A."/>
            <person name="Abrahante J.E."/>
            <person name="Garbe J."/>
            <person name="Badalamenti J.P."/>
            <person name="Herman A."/>
            <person name="Mangelson H."/>
            <person name="Liachko I."/>
            <person name="Sullivan S."/>
            <person name="Sone E.D."/>
            <person name="Koren S."/>
            <person name="Silverstein K.A.T."/>
            <person name="Beckman K.B."/>
            <person name="Gohl D.M."/>
        </authorList>
    </citation>
    <scope>NUCLEOTIDE SEQUENCE</scope>
    <source>
        <strain evidence="11">Duluth1</strain>
        <tissue evidence="11">Whole animal</tissue>
    </source>
</reference>
<dbReference type="InterPro" id="IPR037035">
    <property type="entry name" value="GK-like_C_sf"/>
</dbReference>
<protein>
    <recommendedName>
        <fullName evidence="4">Glycerate kinase</fullName>
        <ecNumber evidence="3">2.7.1.31</ecNumber>
    </recommendedName>
</protein>
<comment type="caution">
    <text evidence="11">The sequence shown here is derived from an EMBL/GenBank/DDBJ whole genome shotgun (WGS) entry which is preliminary data.</text>
</comment>
<dbReference type="PANTHER" id="PTHR12227">
    <property type="entry name" value="GLYCERATE KINASE"/>
    <property type="match status" value="1"/>
</dbReference>
<keyword evidence="7" id="KW-0418">Kinase</keyword>
<dbReference type="InterPro" id="IPR038614">
    <property type="entry name" value="GK_N_sf"/>
</dbReference>
<dbReference type="GO" id="GO:0008887">
    <property type="term" value="F:glycerate kinase activity"/>
    <property type="evidence" value="ECO:0007669"/>
    <property type="project" value="UniProtKB-EC"/>
</dbReference>
<comment type="catalytic activity">
    <reaction evidence="1">
        <text>(R)-glycerate + ATP = (2R)-3-phosphoglycerate + ADP + H(+)</text>
        <dbReference type="Rhea" id="RHEA:23516"/>
        <dbReference type="ChEBI" id="CHEBI:15378"/>
        <dbReference type="ChEBI" id="CHEBI:16659"/>
        <dbReference type="ChEBI" id="CHEBI:30616"/>
        <dbReference type="ChEBI" id="CHEBI:58272"/>
        <dbReference type="ChEBI" id="CHEBI:456216"/>
        <dbReference type="EC" id="2.7.1.31"/>
    </reaction>
</comment>
<dbReference type="Pfam" id="PF05161">
    <property type="entry name" value="MOFRL"/>
    <property type="match status" value="1"/>
</dbReference>
<evidence type="ECO:0000256" key="5">
    <source>
        <dbReference type="ARBA" id="ARBA00022679"/>
    </source>
</evidence>
<feature type="domain" description="MOFRL" evidence="9">
    <location>
        <begin position="473"/>
        <end position="594"/>
    </location>
</feature>
<dbReference type="Proteomes" id="UP000828390">
    <property type="component" value="Unassembled WGS sequence"/>
</dbReference>
<dbReference type="GO" id="GO:0005737">
    <property type="term" value="C:cytoplasm"/>
    <property type="evidence" value="ECO:0007669"/>
    <property type="project" value="TreeGrafter"/>
</dbReference>
<evidence type="ECO:0000256" key="8">
    <source>
        <dbReference type="ARBA" id="ARBA00022840"/>
    </source>
</evidence>
<dbReference type="FunFam" id="3.40.50.10180:FF:000001">
    <property type="entry name" value="Glycerate kinase"/>
    <property type="match status" value="1"/>
</dbReference>
<dbReference type="GO" id="GO:0005524">
    <property type="term" value="F:ATP binding"/>
    <property type="evidence" value="ECO:0007669"/>
    <property type="project" value="UniProtKB-KW"/>
</dbReference>
<proteinExistence type="inferred from homology"/>
<accession>A0A9D4GNQ0</accession>
<evidence type="ECO:0000256" key="7">
    <source>
        <dbReference type="ARBA" id="ARBA00022777"/>
    </source>
</evidence>